<dbReference type="InterPro" id="IPR036318">
    <property type="entry name" value="FAD-bd_PCMH-like_sf"/>
</dbReference>
<evidence type="ECO:0000313" key="9">
    <source>
        <dbReference type="Proteomes" id="UP001174936"/>
    </source>
</evidence>
<dbReference type="GO" id="GO:0071949">
    <property type="term" value="F:FAD binding"/>
    <property type="evidence" value="ECO:0007669"/>
    <property type="project" value="InterPro"/>
</dbReference>
<evidence type="ECO:0000256" key="1">
    <source>
        <dbReference type="ARBA" id="ARBA00001974"/>
    </source>
</evidence>
<dbReference type="InterPro" id="IPR016166">
    <property type="entry name" value="FAD-bd_PCMH"/>
</dbReference>
<dbReference type="EMBL" id="JAULSV010000005">
    <property type="protein sequence ID" value="KAK0644578.1"/>
    <property type="molecule type" value="Genomic_DNA"/>
</dbReference>
<proteinExistence type="inferred from homology"/>
<dbReference type="InterPro" id="IPR050416">
    <property type="entry name" value="FAD-linked_Oxidoreductase"/>
</dbReference>
<dbReference type="SUPFAM" id="SSF56176">
    <property type="entry name" value="FAD-binding/transporter-associated domain-like"/>
    <property type="match status" value="1"/>
</dbReference>
<dbReference type="Pfam" id="PF01565">
    <property type="entry name" value="FAD_binding_4"/>
    <property type="match status" value="1"/>
</dbReference>
<evidence type="ECO:0000256" key="3">
    <source>
        <dbReference type="ARBA" id="ARBA00022630"/>
    </source>
</evidence>
<evidence type="ECO:0000256" key="2">
    <source>
        <dbReference type="ARBA" id="ARBA00005466"/>
    </source>
</evidence>
<dbReference type="Pfam" id="PF08031">
    <property type="entry name" value="BBE"/>
    <property type="match status" value="1"/>
</dbReference>
<keyword evidence="3" id="KW-0285">Flavoprotein</keyword>
<evidence type="ECO:0000313" key="8">
    <source>
        <dbReference type="EMBL" id="KAK0644578.1"/>
    </source>
</evidence>
<accession>A0AA39Y232</accession>
<comment type="caution">
    <text evidence="8">The sequence shown here is derived from an EMBL/GenBank/DDBJ whole genome shotgun (WGS) entry which is preliminary data.</text>
</comment>
<sequence>MTPLLALLWASPTSAQTPSLSCKSHPLSPNWPSPSAWSTLNTTLSGRLLSPTPPGAPCHPSYPSVFSPSTCPALQTAWFTEAFHSSDPVSSYWPNFNNDSCLPDPRAPCSGRGFPAYVINATSAGDVKAGVDFARQYGVRLIVKNSGHDFVGRSSAPGALSIWVHYLRGMEEFKGGYELRGGGCKGRERVEGHVVRLGAGMQMLDVYRETGRMGRTVVGGNGRTVALGGFITGGGHSILAPRWGMAADRVVEVEVVRPDGEVVVVNECEGSELFWAVRGGGGSTFGVLTSISLLTIPSPAVTTLTFQFATTASNPSAFRAIASFVSAFPALADAGVSGYPIIFNSVPSTSDPSRLVSGVIGKLIMTDAPSNSTILGHLNPLFNSINTTYPGQFEFYTDVTSHSTFAAWYEENFDPSPVGYGSVMSSRLLDKEALTGNVTALQTALERFSAGGQATVYIVSGRGVFEAKPRGGGTAVNPGWRRAYVHATTSVTFPSLDRAARDAAVKKSNAYADGLRELAPGMGAYVNEASKYEPGNWQKTFWGDNYDRLLKLKRELDPNDVFWCQPCVGNERWQEVDDLLCRV</sequence>
<dbReference type="PANTHER" id="PTHR42973:SF39">
    <property type="entry name" value="FAD-BINDING PCMH-TYPE DOMAIN-CONTAINING PROTEIN"/>
    <property type="match status" value="1"/>
</dbReference>
<dbReference type="Proteomes" id="UP001174936">
    <property type="component" value="Unassembled WGS sequence"/>
</dbReference>
<dbReference type="AlphaFoldDB" id="A0AA39Y232"/>
<reference evidence="8" key="1">
    <citation type="submission" date="2023-06" db="EMBL/GenBank/DDBJ databases">
        <title>Genome-scale phylogeny and comparative genomics of the fungal order Sordariales.</title>
        <authorList>
            <consortium name="Lawrence Berkeley National Laboratory"/>
            <person name="Hensen N."/>
            <person name="Bonometti L."/>
            <person name="Westerberg I."/>
            <person name="Brannstrom I.O."/>
            <person name="Guillou S."/>
            <person name="Cros-Aarteil S."/>
            <person name="Calhoun S."/>
            <person name="Haridas S."/>
            <person name="Kuo A."/>
            <person name="Mondo S."/>
            <person name="Pangilinan J."/>
            <person name="Riley R."/>
            <person name="Labutti K."/>
            <person name="Andreopoulos B."/>
            <person name="Lipzen A."/>
            <person name="Chen C."/>
            <person name="Yanf M."/>
            <person name="Daum C."/>
            <person name="Ng V."/>
            <person name="Clum A."/>
            <person name="Steindorff A."/>
            <person name="Ohm R."/>
            <person name="Martin F."/>
            <person name="Silar P."/>
            <person name="Natvig D."/>
            <person name="Lalanne C."/>
            <person name="Gautier V."/>
            <person name="Ament-Velasquez S.L."/>
            <person name="Kruys A."/>
            <person name="Hutchinson M.I."/>
            <person name="Powell A.J."/>
            <person name="Barry K."/>
            <person name="Miller A.N."/>
            <person name="Grigoriev I.V."/>
            <person name="Debuchy R."/>
            <person name="Gladieux P."/>
            <person name="Thoren M.H."/>
            <person name="Johannesson H."/>
        </authorList>
    </citation>
    <scope>NUCLEOTIDE SEQUENCE</scope>
    <source>
        <strain evidence="8">SMH2532-1</strain>
    </source>
</reference>
<keyword evidence="5" id="KW-0560">Oxidoreductase</keyword>
<feature type="signal peptide" evidence="6">
    <location>
        <begin position="1"/>
        <end position="15"/>
    </location>
</feature>
<keyword evidence="4" id="KW-0274">FAD</keyword>
<dbReference type="GO" id="GO:0016491">
    <property type="term" value="F:oxidoreductase activity"/>
    <property type="evidence" value="ECO:0007669"/>
    <property type="project" value="UniProtKB-KW"/>
</dbReference>
<feature type="chain" id="PRO_5041345926" evidence="6">
    <location>
        <begin position="16"/>
        <end position="583"/>
    </location>
</feature>
<dbReference type="PROSITE" id="PS51387">
    <property type="entry name" value="FAD_PCMH"/>
    <property type="match status" value="1"/>
</dbReference>
<dbReference type="Gene3D" id="3.30.465.10">
    <property type="match status" value="2"/>
</dbReference>
<organism evidence="8 9">
    <name type="scientific">Cercophora newfieldiana</name>
    <dbReference type="NCBI Taxonomy" id="92897"/>
    <lineage>
        <taxon>Eukaryota</taxon>
        <taxon>Fungi</taxon>
        <taxon>Dikarya</taxon>
        <taxon>Ascomycota</taxon>
        <taxon>Pezizomycotina</taxon>
        <taxon>Sordariomycetes</taxon>
        <taxon>Sordariomycetidae</taxon>
        <taxon>Sordariales</taxon>
        <taxon>Lasiosphaeriaceae</taxon>
        <taxon>Cercophora</taxon>
    </lineage>
</organism>
<evidence type="ECO:0000259" key="7">
    <source>
        <dbReference type="PROSITE" id="PS51387"/>
    </source>
</evidence>
<keyword evidence="9" id="KW-1185">Reference proteome</keyword>
<dbReference type="InterPro" id="IPR016169">
    <property type="entry name" value="FAD-bd_PCMH_sub2"/>
</dbReference>
<dbReference type="InterPro" id="IPR012951">
    <property type="entry name" value="BBE"/>
</dbReference>
<gene>
    <name evidence="8" type="ORF">B0T16DRAFT_514185</name>
</gene>
<evidence type="ECO:0000256" key="5">
    <source>
        <dbReference type="ARBA" id="ARBA00023002"/>
    </source>
</evidence>
<feature type="domain" description="FAD-binding PCMH-type" evidence="7">
    <location>
        <begin position="111"/>
        <end position="298"/>
    </location>
</feature>
<keyword evidence="6" id="KW-0732">Signal</keyword>
<dbReference type="PANTHER" id="PTHR42973">
    <property type="entry name" value="BINDING OXIDOREDUCTASE, PUTATIVE (AFU_ORTHOLOGUE AFUA_1G17690)-RELATED"/>
    <property type="match status" value="1"/>
</dbReference>
<protein>
    <submittedName>
        <fullName evidence="8">FAD binding domain-containing protein</fullName>
    </submittedName>
</protein>
<evidence type="ECO:0000256" key="4">
    <source>
        <dbReference type="ARBA" id="ARBA00022827"/>
    </source>
</evidence>
<dbReference type="InterPro" id="IPR006094">
    <property type="entry name" value="Oxid_FAD_bind_N"/>
</dbReference>
<comment type="similarity">
    <text evidence="2">Belongs to the oxygen-dependent FAD-linked oxidoreductase family.</text>
</comment>
<name>A0AA39Y232_9PEZI</name>
<comment type="cofactor">
    <cofactor evidence="1">
        <name>FAD</name>
        <dbReference type="ChEBI" id="CHEBI:57692"/>
    </cofactor>
</comment>
<evidence type="ECO:0000256" key="6">
    <source>
        <dbReference type="SAM" id="SignalP"/>
    </source>
</evidence>